<dbReference type="InterPro" id="IPR050141">
    <property type="entry name" value="GCL_type2/YbdK_subfam"/>
</dbReference>
<dbReference type="InterPro" id="IPR014746">
    <property type="entry name" value="Gln_synth/guanido_kin_cat_dom"/>
</dbReference>
<dbReference type="Pfam" id="PF04107">
    <property type="entry name" value="GCS2"/>
    <property type="match status" value="1"/>
</dbReference>
<dbReference type="PANTHER" id="PTHR36510:SF3">
    <property type="entry name" value="CONSERVED PROTEIN"/>
    <property type="match status" value="1"/>
</dbReference>
<sequence length="180" mass="20587">MGRDVTTGTYTPEDRRQYRRKIQRCLDALAAMLNSETFAFHRRQMGLEIELNLVDDRLRPAMTNTVVLEKIDDPMFTTELGQHNIELNVQPRPLAGNEAVQLEQDLRAILTRANTKAHDAGADMVMIGILPTVREEHFDPRWLSPNDRYALLNEQIFAARGEEMLLNMEGQPMPGRSADR</sequence>
<feature type="non-terminal residue" evidence="2">
    <location>
        <position position="180"/>
    </location>
</feature>
<comment type="catalytic activity">
    <reaction evidence="1">
        <text>L-cysteine + L-glutamate + ATP = gamma-L-glutamyl-L-cysteine + ADP + phosphate + H(+)</text>
        <dbReference type="Rhea" id="RHEA:13285"/>
        <dbReference type="ChEBI" id="CHEBI:15378"/>
        <dbReference type="ChEBI" id="CHEBI:29985"/>
        <dbReference type="ChEBI" id="CHEBI:30616"/>
        <dbReference type="ChEBI" id="CHEBI:35235"/>
        <dbReference type="ChEBI" id="CHEBI:43474"/>
        <dbReference type="ChEBI" id="CHEBI:58173"/>
        <dbReference type="ChEBI" id="CHEBI:456216"/>
        <dbReference type="EC" id="6.3.2.2"/>
    </reaction>
</comment>
<dbReference type="InterPro" id="IPR006336">
    <property type="entry name" value="GCS2"/>
</dbReference>
<comment type="caution">
    <text evidence="2">The sequence shown here is derived from an EMBL/GenBank/DDBJ whole genome shotgun (WGS) entry which is preliminary data.</text>
</comment>
<evidence type="ECO:0000256" key="1">
    <source>
        <dbReference type="ARBA" id="ARBA00048819"/>
    </source>
</evidence>
<keyword evidence="2" id="KW-0436">Ligase</keyword>
<dbReference type="SUPFAM" id="SSF55931">
    <property type="entry name" value="Glutamine synthetase/guanido kinase"/>
    <property type="match status" value="1"/>
</dbReference>
<dbReference type="Proteomes" id="UP001597045">
    <property type="component" value="Unassembled WGS sequence"/>
</dbReference>
<organism evidence="2 3">
    <name type="scientific">Kibdelosporangium lantanae</name>
    <dbReference type="NCBI Taxonomy" id="1497396"/>
    <lineage>
        <taxon>Bacteria</taxon>
        <taxon>Bacillati</taxon>
        <taxon>Actinomycetota</taxon>
        <taxon>Actinomycetes</taxon>
        <taxon>Pseudonocardiales</taxon>
        <taxon>Pseudonocardiaceae</taxon>
        <taxon>Kibdelosporangium</taxon>
    </lineage>
</organism>
<keyword evidence="3" id="KW-1185">Reference proteome</keyword>
<evidence type="ECO:0000313" key="3">
    <source>
        <dbReference type="Proteomes" id="UP001597045"/>
    </source>
</evidence>
<dbReference type="Gene3D" id="3.30.590.20">
    <property type="match status" value="1"/>
</dbReference>
<evidence type="ECO:0000313" key="2">
    <source>
        <dbReference type="EMBL" id="MFD1049818.1"/>
    </source>
</evidence>
<dbReference type="EMBL" id="JBHTIS010002420">
    <property type="protein sequence ID" value="MFD1049818.1"/>
    <property type="molecule type" value="Genomic_DNA"/>
</dbReference>
<dbReference type="GO" id="GO:0016874">
    <property type="term" value="F:ligase activity"/>
    <property type="evidence" value="ECO:0007669"/>
    <property type="project" value="UniProtKB-KW"/>
</dbReference>
<reference evidence="3" key="1">
    <citation type="journal article" date="2019" name="Int. J. Syst. Evol. Microbiol.">
        <title>The Global Catalogue of Microorganisms (GCM) 10K type strain sequencing project: providing services to taxonomists for standard genome sequencing and annotation.</title>
        <authorList>
            <consortium name="The Broad Institute Genomics Platform"/>
            <consortium name="The Broad Institute Genome Sequencing Center for Infectious Disease"/>
            <person name="Wu L."/>
            <person name="Ma J."/>
        </authorList>
    </citation>
    <scope>NUCLEOTIDE SEQUENCE [LARGE SCALE GENOMIC DNA]</scope>
    <source>
        <strain evidence="3">JCM 31486</strain>
    </source>
</reference>
<accession>A0ABW3MGT0</accession>
<gene>
    <name evidence="2" type="ORF">ACFQ1S_31935</name>
</gene>
<name>A0ABW3MGT0_9PSEU</name>
<dbReference type="PANTHER" id="PTHR36510">
    <property type="entry name" value="GLUTAMATE--CYSTEINE LIGASE 2-RELATED"/>
    <property type="match status" value="1"/>
</dbReference>
<proteinExistence type="predicted"/>
<protein>
    <submittedName>
        <fullName evidence="2">Glutamate--cysteine ligase</fullName>
    </submittedName>
</protein>